<dbReference type="Pfam" id="PF00069">
    <property type="entry name" value="Pkinase"/>
    <property type="match status" value="1"/>
</dbReference>
<dbReference type="GO" id="GO:0000398">
    <property type="term" value="P:mRNA splicing, via spliceosome"/>
    <property type="evidence" value="ECO:0007669"/>
    <property type="project" value="InterPro"/>
</dbReference>
<dbReference type="Pfam" id="PF01423">
    <property type="entry name" value="LSM"/>
    <property type="match status" value="1"/>
</dbReference>
<feature type="domain" description="Sm" evidence="13">
    <location>
        <begin position="8"/>
        <end position="80"/>
    </location>
</feature>
<comment type="similarity">
    <text evidence="2">Belongs to the snRNP Sm proteins family. SmF/LSm6 subfamily.</text>
</comment>
<keyword evidence="5" id="KW-0694">RNA-binding</keyword>
<evidence type="ECO:0000256" key="10">
    <source>
        <dbReference type="SAM" id="MobiDB-lite"/>
    </source>
</evidence>
<dbReference type="GO" id="GO:0003723">
    <property type="term" value="F:RNA binding"/>
    <property type="evidence" value="ECO:0007669"/>
    <property type="project" value="UniProtKB-KW"/>
</dbReference>
<proteinExistence type="inferred from homology"/>
<evidence type="ECO:0000256" key="5">
    <source>
        <dbReference type="ARBA" id="ARBA00022884"/>
    </source>
</evidence>
<keyword evidence="11" id="KW-1133">Transmembrane helix</keyword>
<dbReference type="PROSITE" id="PS50011">
    <property type="entry name" value="PROTEIN_KINASE_DOM"/>
    <property type="match status" value="1"/>
</dbReference>
<feature type="region of interest" description="Disordered" evidence="10">
    <location>
        <begin position="582"/>
        <end position="601"/>
    </location>
</feature>
<evidence type="ECO:0000256" key="4">
    <source>
        <dbReference type="ARBA" id="ARBA00022728"/>
    </source>
</evidence>
<dbReference type="SUPFAM" id="SSF56112">
    <property type="entry name" value="Protein kinase-like (PK-like)"/>
    <property type="match status" value="1"/>
</dbReference>
<dbReference type="EMBL" id="JALJOS010000010">
    <property type="protein sequence ID" value="KAK9833701.1"/>
    <property type="molecule type" value="Genomic_DNA"/>
</dbReference>
<dbReference type="SMART" id="SM00651">
    <property type="entry name" value="Sm"/>
    <property type="match status" value="1"/>
</dbReference>
<reference evidence="14 15" key="1">
    <citation type="journal article" date="2024" name="Nat. Commun.">
        <title>Phylogenomics reveals the evolutionary origins of lichenization in chlorophyte algae.</title>
        <authorList>
            <person name="Puginier C."/>
            <person name="Libourel C."/>
            <person name="Otte J."/>
            <person name="Skaloud P."/>
            <person name="Haon M."/>
            <person name="Grisel S."/>
            <person name="Petersen M."/>
            <person name="Berrin J.G."/>
            <person name="Delaux P.M."/>
            <person name="Dal Grande F."/>
            <person name="Keller J."/>
        </authorList>
    </citation>
    <scope>NUCLEOTIDE SEQUENCE [LARGE SCALE GENOMIC DNA]</scope>
    <source>
        <strain evidence="14 15">SAG 2145</strain>
    </source>
</reference>
<gene>
    <name evidence="14" type="ORF">WJX74_003155</name>
</gene>
<dbReference type="GO" id="GO:0004672">
    <property type="term" value="F:protein kinase activity"/>
    <property type="evidence" value="ECO:0007669"/>
    <property type="project" value="InterPro"/>
</dbReference>
<sequence length="1018" mass="109701">MAAAVPVNPKPFLTDLTGKPVIVKLKWGMEYKGYLVSVDSYMNLQLASTEEYIDGQFTGNLGEVLIRCNNVLYMRGVPEEEEGRAVTGPGRSAHTTFLYYLLGLFNLSSPPKSGRELPGCLRSVQQTRQAAAVICIARSLTVWRNLTNSSQKGFGLLLQAGFTAAAAPEPAPAGPTALSPQGLQTSLLPGSNASSQGLALAPSNAGANQAYGPFNPNAPFSIAIFQVNGTSDSNTDSAVSQNFLRAISYVLSPICRAAVLIAVNRPLTLQSSILYTTNLYPVPPNLNLSMALVDFPSHYGAQANAELQQNGACAQCTVDLSSIRDGSNVTDSSNAQLDTTPYASLRDVPDTILAATVPGKFRIFLTLQMVGRAAVPFGLDKQNQLIETLTETIRGGSAGRVTAVKEGAVPGSQQGRKLQALCSSDVSSCGTDEPLRVPVHQRRLLQQSMGPGIPYVNVTLTLLLPVFVNSTAQGLQQLQGYVPLGAQQIQGIIQAILDSGGYVISASLLEGVLSDSNGPLVSYPSNLFAATAGTAQQATPSPHHSNTGAIVGGVLGGVLGALLLSAALGLAVWLQYRRPRRREQLKGQQSPPGFAAAGSKDQLREMNSKDLLRGSLKQEVSPVDPAWLDQALINQSGSVSPLSTPKPGTESSICEMGEEDLSPDAMAGIARVLRNIRMRQGMDLNGSRLSRAQQSAELVSYIASHIRPGVIFKEKYLVSAHRHVGHLNVLVLGSQDNGRGEGTALKFYCAEGPAVARFDRECAIYERFQEPYLRPEASNYLPAILDVYPSDTTVTGSAGDALPPCLVMEQGSYSLQDLLAGQLDAEQEACHADRMMLIYSLAQALEFLHAHNVIHRAIHPSSFVWFSSTCTWKLVGFGSSAASGCTAPLEYDLSYTPPELVQADHLGRSNTFARRASDMWSLGVICFQVLIGDLPIPYNTVDEIKVAMLLGHRMLPWEYDKTFFNRFESFELRMILCDLLRRRPDLRRPAIGILQDEYFSEVAHRQAVELGRLGRDRP</sequence>
<keyword evidence="11" id="KW-0472">Membrane</keyword>
<keyword evidence="11" id="KW-0812">Transmembrane</keyword>
<dbReference type="GO" id="GO:0005524">
    <property type="term" value="F:ATP binding"/>
    <property type="evidence" value="ECO:0007669"/>
    <property type="project" value="InterPro"/>
</dbReference>
<dbReference type="InterPro" id="IPR000719">
    <property type="entry name" value="Prot_kinase_dom"/>
</dbReference>
<protein>
    <recommendedName>
        <fullName evidence="9">Sm protein F</fullName>
    </recommendedName>
</protein>
<keyword evidence="4" id="KW-0747">Spliceosome</keyword>
<dbReference type="InterPro" id="IPR016487">
    <property type="entry name" value="Lsm6/sSmF"/>
</dbReference>
<dbReference type="CDD" id="cd01722">
    <property type="entry name" value="Sm_F"/>
    <property type="match status" value="1"/>
</dbReference>
<dbReference type="InterPro" id="IPR011009">
    <property type="entry name" value="Kinase-like_dom_sf"/>
</dbReference>
<dbReference type="GO" id="GO:0005685">
    <property type="term" value="C:U1 snRNP"/>
    <property type="evidence" value="ECO:0007669"/>
    <property type="project" value="TreeGrafter"/>
</dbReference>
<evidence type="ECO:0000259" key="12">
    <source>
        <dbReference type="PROSITE" id="PS50011"/>
    </source>
</evidence>
<evidence type="ECO:0000256" key="1">
    <source>
        <dbReference type="ARBA" id="ARBA00004123"/>
    </source>
</evidence>
<keyword evidence="6" id="KW-0508">mRNA splicing</keyword>
<keyword evidence="15" id="KW-1185">Reference proteome</keyword>
<dbReference type="SMART" id="SM00220">
    <property type="entry name" value="S_TKc"/>
    <property type="match status" value="1"/>
</dbReference>
<evidence type="ECO:0000256" key="2">
    <source>
        <dbReference type="ARBA" id="ARBA00007927"/>
    </source>
</evidence>
<evidence type="ECO:0000313" key="14">
    <source>
        <dbReference type="EMBL" id="KAK9833701.1"/>
    </source>
</evidence>
<feature type="transmembrane region" description="Helical" evidence="11">
    <location>
        <begin position="549"/>
        <end position="574"/>
    </location>
</feature>
<dbReference type="Proteomes" id="UP001438707">
    <property type="component" value="Unassembled WGS sequence"/>
</dbReference>
<keyword evidence="7" id="KW-0539">Nucleus</keyword>
<evidence type="ECO:0000256" key="11">
    <source>
        <dbReference type="SAM" id="Phobius"/>
    </source>
</evidence>
<comment type="subcellular location">
    <subcellularLocation>
        <location evidence="1">Nucleus</location>
    </subcellularLocation>
</comment>
<dbReference type="InterPro" id="IPR034100">
    <property type="entry name" value="Sm_F"/>
</dbReference>
<comment type="caution">
    <text evidence="14">The sequence shown here is derived from an EMBL/GenBank/DDBJ whole genome shotgun (WGS) entry which is preliminary data.</text>
</comment>
<dbReference type="Gene3D" id="2.30.30.100">
    <property type="match status" value="1"/>
</dbReference>
<evidence type="ECO:0000259" key="13">
    <source>
        <dbReference type="PROSITE" id="PS52002"/>
    </source>
</evidence>
<evidence type="ECO:0000256" key="9">
    <source>
        <dbReference type="ARBA" id="ARBA00030144"/>
    </source>
</evidence>
<dbReference type="Gene3D" id="1.10.510.10">
    <property type="entry name" value="Transferase(Phosphotransferase) domain 1"/>
    <property type="match status" value="1"/>
</dbReference>
<dbReference type="GO" id="GO:0071013">
    <property type="term" value="C:catalytic step 2 spliceosome"/>
    <property type="evidence" value="ECO:0007669"/>
    <property type="project" value="TreeGrafter"/>
</dbReference>
<keyword evidence="3" id="KW-0507">mRNA processing</keyword>
<accession>A0AAW1RIS2</accession>
<name>A0AAW1RIS2_9CHLO</name>
<dbReference type="PANTHER" id="PTHR11021">
    <property type="entry name" value="SMALL NUCLEAR RIBONUCLEOPROTEIN F SNRNP-F"/>
    <property type="match status" value="1"/>
</dbReference>
<dbReference type="GO" id="GO:0034715">
    <property type="term" value="C:pICln-Sm protein complex"/>
    <property type="evidence" value="ECO:0007669"/>
    <property type="project" value="TreeGrafter"/>
</dbReference>
<evidence type="ECO:0000256" key="3">
    <source>
        <dbReference type="ARBA" id="ARBA00022664"/>
    </source>
</evidence>
<dbReference type="InterPro" id="IPR010920">
    <property type="entry name" value="LSM_dom_sf"/>
</dbReference>
<dbReference type="FunFam" id="2.30.30.100:FF:000011">
    <property type="entry name" value="small nuclear ribonucleoprotein F"/>
    <property type="match status" value="1"/>
</dbReference>
<dbReference type="SUPFAM" id="SSF50182">
    <property type="entry name" value="Sm-like ribonucleoproteins"/>
    <property type="match status" value="1"/>
</dbReference>
<evidence type="ECO:0000313" key="15">
    <source>
        <dbReference type="Proteomes" id="UP001438707"/>
    </source>
</evidence>
<feature type="domain" description="Protein kinase" evidence="12">
    <location>
        <begin position="716"/>
        <end position="999"/>
    </location>
</feature>
<dbReference type="PANTHER" id="PTHR11021:SF0">
    <property type="entry name" value="SMALL NUCLEAR RIBONUCLEOPROTEIN F"/>
    <property type="match status" value="1"/>
</dbReference>
<evidence type="ECO:0000256" key="6">
    <source>
        <dbReference type="ARBA" id="ARBA00023187"/>
    </source>
</evidence>
<evidence type="ECO:0000256" key="8">
    <source>
        <dbReference type="ARBA" id="ARBA00023274"/>
    </source>
</evidence>
<dbReference type="AlphaFoldDB" id="A0AAW1RIS2"/>
<dbReference type="InterPro" id="IPR047575">
    <property type="entry name" value="Sm"/>
</dbReference>
<organism evidence="14 15">
    <name type="scientific">Apatococcus lobatus</name>
    <dbReference type="NCBI Taxonomy" id="904363"/>
    <lineage>
        <taxon>Eukaryota</taxon>
        <taxon>Viridiplantae</taxon>
        <taxon>Chlorophyta</taxon>
        <taxon>core chlorophytes</taxon>
        <taxon>Trebouxiophyceae</taxon>
        <taxon>Chlorellales</taxon>
        <taxon>Chlorellaceae</taxon>
        <taxon>Apatococcus</taxon>
    </lineage>
</organism>
<dbReference type="PROSITE" id="PS52002">
    <property type="entry name" value="SM"/>
    <property type="match status" value="1"/>
</dbReference>
<dbReference type="InterPro" id="IPR001163">
    <property type="entry name" value="Sm_dom_euk/arc"/>
</dbReference>
<keyword evidence="8" id="KW-0687">Ribonucleoprotein</keyword>
<evidence type="ECO:0000256" key="7">
    <source>
        <dbReference type="ARBA" id="ARBA00023242"/>
    </source>
</evidence>